<keyword evidence="2" id="KW-1185">Reference proteome</keyword>
<proteinExistence type="predicted"/>
<evidence type="ECO:0000313" key="1">
    <source>
        <dbReference type="EMBL" id="KAA3477386.1"/>
    </source>
</evidence>
<gene>
    <name evidence="1" type="ORF">EPI10_011274</name>
</gene>
<evidence type="ECO:0000313" key="2">
    <source>
        <dbReference type="Proteomes" id="UP000325315"/>
    </source>
</evidence>
<dbReference type="OrthoDB" id="2272416at2759"/>
<dbReference type="Proteomes" id="UP000325315">
    <property type="component" value="Unassembled WGS sequence"/>
</dbReference>
<protein>
    <submittedName>
        <fullName evidence="1">Zinc finger CCHC domain-containing 8</fullName>
    </submittedName>
</protein>
<reference evidence="2" key="1">
    <citation type="journal article" date="2019" name="Plant Biotechnol. J.">
        <title>Genome sequencing of the Australian wild diploid species Gossypium australe highlights disease resistance and delayed gland morphogenesis.</title>
        <authorList>
            <person name="Cai Y."/>
            <person name="Cai X."/>
            <person name="Wang Q."/>
            <person name="Wang P."/>
            <person name="Zhang Y."/>
            <person name="Cai C."/>
            <person name="Xu Y."/>
            <person name="Wang K."/>
            <person name="Zhou Z."/>
            <person name="Wang C."/>
            <person name="Geng S."/>
            <person name="Li B."/>
            <person name="Dong Q."/>
            <person name="Hou Y."/>
            <person name="Wang H."/>
            <person name="Ai P."/>
            <person name="Liu Z."/>
            <person name="Yi F."/>
            <person name="Sun M."/>
            <person name="An G."/>
            <person name="Cheng J."/>
            <person name="Zhang Y."/>
            <person name="Shi Q."/>
            <person name="Xie Y."/>
            <person name="Shi X."/>
            <person name="Chang Y."/>
            <person name="Huang F."/>
            <person name="Chen Y."/>
            <person name="Hong S."/>
            <person name="Mi L."/>
            <person name="Sun Q."/>
            <person name="Zhang L."/>
            <person name="Zhou B."/>
            <person name="Peng R."/>
            <person name="Zhang X."/>
            <person name="Liu F."/>
        </authorList>
    </citation>
    <scope>NUCLEOTIDE SEQUENCE [LARGE SCALE GENOMIC DNA]</scope>
    <source>
        <strain evidence="2">cv. PA1801</strain>
    </source>
</reference>
<name>A0A5B6W7F0_9ROSI</name>
<comment type="caution">
    <text evidence="1">The sequence shown here is derived from an EMBL/GenBank/DDBJ whole genome shotgun (WGS) entry which is preliminary data.</text>
</comment>
<organism evidence="1 2">
    <name type="scientific">Gossypium australe</name>
    <dbReference type="NCBI Taxonomy" id="47621"/>
    <lineage>
        <taxon>Eukaryota</taxon>
        <taxon>Viridiplantae</taxon>
        <taxon>Streptophyta</taxon>
        <taxon>Embryophyta</taxon>
        <taxon>Tracheophyta</taxon>
        <taxon>Spermatophyta</taxon>
        <taxon>Magnoliopsida</taxon>
        <taxon>eudicotyledons</taxon>
        <taxon>Gunneridae</taxon>
        <taxon>Pentapetalae</taxon>
        <taxon>rosids</taxon>
        <taxon>malvids</taxon>
        <taxon>Malvales</taxon>
        <taxon>Malvaceae</taxon>
        <taxon>Malvoideae</taxon>
        <taxon>Gossypium</taxon>
    </lineage>
</organism>
<sequence>MEDSSAIGGRGYENNDDAGCGWSNPYCGQILMETTKRILEDLDSTLEQKLKGTVSLLKDEPYHWWQSMKYVGMRYVEIPKLEFIELKQEDKTTAKYKAEFSRLNRYA</sequence>
<dbReference type="AlphaFoldDB" id="A0A5B6W7F0"/>
<dbReference type="EMBL" id="SMMG02000004">
    <property type="protein sequence ID" value="KAA3477386.1"/>
    <property type="molecule type" value="Genomic_DNA"/>
</dbReference>
<accession>A0A5B6W7F0</accession>